<dbReference type="InterPro" id="IPR050703">
    <property type="entry name" value="Flavin_MAO"/>
</dbReference>
<dbReference type="PANTHER" id="PTHR43563">
    <property type="entry name" value="AMINE OXIDASE"/>
    <property type="match status" value="1"/>
</dbReference>
<comment type="similarity">
    <text evidence="2">Belongs to the flavin monoamine oxidase family.</text>
</comment>
<reference evidence="5 6" key="1">
    <citation type="submission" date="2022-06" db="EMBL/GenBank/DDBJ databases">
        <title>Mycolicibacterium sp. CAU 1645 isolated from seawater.</title>
        <authorList>
            <person name="Kim W."/>
        </authorList>
    </citation>
    <scope>NUCLEOTIDE SEQUENCE [LARGE SCALE GENOMIC DNA]</scope>
    <source>
        <strain evidence="5 6">CAU 1645</strain>
    </source>
</reference>
<dbReference type="Proteomes" id="UP001651690">
    <property type="component" value="Unassembled WGS sequence"/>
</dbReference>
<evidence type="ECO:0000313" key="5">
    <source>
        <dbReference type="EMBL" id="MCP9271838.1"/>
    </source>
</evidence>
<dbReference type="PANTHER" id="PTHR43563:SF1">
    <property type="entry name" value="AMINE OXIDASE [FLAVIN-CONTAINING] B"/>
    <property type="match status" value="1"/>
</dbReference>
<name>A0ABT1LY65_9MYCO</name>
<evidence type="ECO:0000313" key="6">
    <source>
        <dbReference type="Proteomes" id="UP001651690"/>
    </source>
</evidence>
<evidence type="ECO:0000256" key="1">
    <source>
        <dbReference type="ARBA" id="ARBA00001974"/>
    </source>
</evidence>
<accession>A0ABT1LY65</accession>
<dbReference type="InterPro" id="IPR001613">
    <property type="entry name" value="Flavin_amine_oxidase"/>
</dbReference>
<evidence type="ECO:0000256" key="3">
    <source>
        <dbReference type="ARBA" id="ARBA00023002"/>
    </source>
</evidence>
<evidence type="ECO:0000256" key="2">
    <source>
        <dbReference type="ARBA" id="ARBA00005995"/>
    </source>
</evidence>
<protein>
    <submittedName>
        <fullName evidence="5">FAD-dependent oxidoreductase</fullName>
    </submittedName>
</protein>
<evidence type="ECO:0000259" key="4">
    <source>
        <dbReference type="Pfam" id="PF01593"/>
    </source>
</evidence>
<dbReference type="InterPro" id="IPR036188">
    <property type="entry name" value="FAD/NAD-bd_sf"/>
</dbReference>
<dbReference type="EMBL" id="JANDBD010000002">
    <property type="protein sequence ID" value="MCP9271838.1"/>
    <property type="molecule type" value="Genomic_DNA"/>
</dbReference>
<keyword evidence="6" id="KW-1185">Reference proteome</keyword>
<dbReference type="SUPFAM" id="SSF51905">
    <property type="entry name" value="FAD/NAD(P)-binding domain"/>
    <property type="match status" value="1"/>
</dbReference>
<dbReference type="Gene3D" id="3.50.50.60">
    <property type="entry name" value="FAD/NAD(P)-binding domain"/>
    <property type="match status" value="1"/>
</dbReference>
<gene>
    <name evidence="5" type="ORF">NM203_06540</name>
</gene>
<comment type="caution">
    <text evidence="5">The sequence shown here is derived from an EMBL/GenBank/DDBJ whole genome shotgun (WGS) entry which is preliminary data.</text>
</comment>
<sequence>MGMVHVVVVGAGLSGLTAARDLHRAGVDVVVLEAADRVGGRSMSETSALGSRLDLGGQWLGPDHHRVAAMAAELGLTTYPMHTGSIPAVLDGARRAKGTTMLVAALALVGVAVLARVGTPKRWNRVTVDQWLRRVPGRRARRLLEVVALTSWTGDLDRMSVHAMTEMIGRQGGLVNILSTKGGAQETLLVEGAGTLAERIAAELGDRVRTGRRVTAIVRTDAGVTVRTDAGDVRAEKAIVAVPPPVAARIDHDPPLPAARSALERNTYMGSVYKAIAVYERPFWRGRSGGECVVLDGPGSVVFDSTAPGGPGHLCVLIGGPAARSLDPLDAAARRQAVLGPLVAHFGADVLGPVSWHEKAWHRDEFVGGGYLALPEAGTTDGFCPMSSTPTGDVHWAGAETADHHPGYLDGAVEAGERAAREVIAALSLRPTP</sequence>
<dbReference type="InterPro" id="IPR002937">
    <property type="entry name" value="Amino_oxidase"/>
</dbReference>
<feature type="domain" description="Amine oxidase" evidence="4">
    <location>
        <begin position="13"/>
        <end position="424"/>
    </location>
</feature>
<organism evidence="5 6">
    <name type="scientific">Mycolicibacterium arenosum</name>
    <dbReference type="NCBI Taxonomy" id="2952157"/>
    <lineage>
        <taxon>Bacteria</taxon>
        <taxon>Bacillati</taxon>
        <taxon>Actinomycetota</taxon>
        <taxon>Actinomycetes</taxon>
        <taxon>Mycobacteriales</taxon>
        <taxon>Mycobacteriaceae</taxon>
        <taxon>Mycolicibacterium</taxon>
    </lineage>
</organism>
<dbReference type="PRINTS" id="PR00757">
    <property type="entry name" value="AMINEOXDASEF"/>
</dbReference>
<dbReference type="SUPFAM" id="SSF54373">
    <property type="entry name" value="FAD-linked reductases, C-terminal domain"/>
    <property type="match status" value="1"/>
</dbReference>
<proteinExistence type="inferred from homology"/>
<comment type="cofactor">
    <cofactor evidence="1">
        <name>FAD</name>
        <dbReference type="ChEBI" id="CHEBI:57692"/>
    </cofactor>
</comment>
<keyword evidence="3" id="KW-0560">Oxidoreductase</keyword>
<dbReference type="Pfam" id="PF01593">
    <property type="entry name" value="Amino_oxidase"/>
    <property type="match status" value="1"/>
</dbReference>